<evidence type="ECO:0000256" key="1">
    <source>
        <dbReference type="ARBA" id="ARBA00010641"/>
    </source>
</evidence>
<gene>
    <name evidence="7" type="ORF">JJB11_05775</name>
</gene>
<evidence type="ECO:0000313" key="8">
    <source>
        <dbReference type="Proteomes" id="UP000630528"/>
    </source>
</evidence>
<keyword evidence="8" id="KW-1185">Reference proteome</keyword>
<feature type="domain" description="RNA polymerase sigma-70 region 2" evidence="5">
    <location>
        <begin position="34"/>
        <end position="100"/>
    </location>
</feature>
<accession>A0A934TQS5</accession>
<dbReference type="GO" id="GO:0006352">
    <property type="term" value="P:DNA-templated transcription initiation"/>
    <property type="evidence" value="ECO:0007669"/>
    <property type="project" value="InterPro"/>
</dbReference>
<evidence type="ECO:0000259" key="6">
    <source>
        <dbReference type="Pfam" id="PF08281"/>
    </source>
</evidence>
<dbReference type="InterPro" id="IPR014284">
    <property type="entry name" value="RNA_pol_sigma-70_dom"/>
</dbReference>
<evidence type="ECO:0000313" key="7">
    <source>
        <dbReference type="EMBL" id="MBK6005595.1"/>
    </source>
</evidence>
<dbReference type="GO" id="GO:0016987">
    <property type="term" value="F:sigma factor activity"/>
    <property type="evidence" value="ECO:0007669"/>
    <property type="project" value="UniProtKB-KW"/>
</dbReference>
<dbReference type="Pfam" id="PF08281">
    <property type="entry name" value="Sigma70_r4_2"/>
    <property type="match status" value="1"/>
</dbReference>
<protein>
    <submittedName>
        <fullName evidence="7">RNA polymerase sigma factor</fullName>
    </submittedName>
</protein>
<dbReference type="PANTHER" id="PTHR43133">
    <property type="entry name" value="RNA POLYMERASE ECF-TYPE SIGMA FACTO"/>
    <property type="match status" value="1"/>
</dbReference>
<dbReference type="InterPro" id="IPR013249">
    <property type="entry name" value="RNA_pol_sigma70_r4_t2"/>
</dbReference>
<dbReference type="SUPFAM" id="SSF88659">
    <property type="entry name" value="Sigma3 and sigma4 domains of RNA polymerase sigma factors"/>
    <property type="match status" value="1"/>
</dbReference>
<dbReference type="InterPro" id="IPR013324">
    <property type="entry name" value="RNA_pol_sigma_r3/r4-like"/>
</dbReference>
<feature type="domain" description="RNA polymerase sigma factor 70 region 4 type 2" evidence="6">
    <location>
        <begin position="145"/>
        <end position="195"/>
    </location>
</feature>
<proteinExistence type="inferred from homology"/>
<evidence type="ECO:0000259" key="5">
    <source>
        <dbReference type="Pfam" id="PF04542"/>
    </source>
</evidence>
<dbReference type="Pfam" id="PF04542">
    <property type="entry name" value="Sigma70_r2"/>
    <property type="match status" value="1"/>
</dbReference>
<dbReference type="NCBIfam" id="NF008888">
    <property type="entry name" value="PRK11922.1"/>
    <property type="match status" value="1"/>
</dbReference>
<evidence type="ECO:0000256" key="2">
    <source>
        <dbReference type="ARBA" id="ARBA00023015"/>
    </source>
</evidence>
<dbReference type="Gene3D" id="1.10.1740.10">
    <property type="match status" value="1"/>
</dbReference>
<reference evidence="7" key="1">
    <citation type="journal article" date="2012" name="J. Microbiol. Biotechnol.">
        <title>Ramlibacter ginsenosidimutans sp. nov., with ginsenoside-converting activity.</title>
        <authorList>
            <person name="Wang L."/>
            <person name="An D.S."/>
            <person name="Kim S.G."/>
            <person name="Jin F.X."/>
            <person name="Kim S.C."/>
            <person name="Lee S.T."/>
            <person name="Im W.T."/>
        </authorList>
    </citation>
    <scope>NUCLEOTIDE SEQUENCE</scope>
    <source>
        <strain evidence="7">KACC 17527</strain>
    </source>
</reference>
<dbReference type="InterPro" id="IPR036388">
    <property type="entry name" value="WH-like_DNA-bd_sf"/>
</dbReference>
<name>A0A934TQS5_9BURK</name>
<comment type="caution">
    <text evidence="7">The sequence shown here is derived from an EMBL/GenBank/DDBJ whole genome shotgun (WGS) entry which is preliminary data.</text>
</comment>
<dbReference type="RefSeq" id="WP_201166920.1">
    <property type="nucleotide sequence ID" value="NZ_JAEPWM010000001.1"/>
</dbReference>
<dbReference type="InterPro" id="IPR007627">
    <property type="entry name" value="RNA_pol_sigma70_r2"/>
</dbReference>
<evidence type="ECO:0000256" key="3">
    <source>
        <dbReference type="ARBA" id="ARBA00023082"/>
    </source>
</evidence>
<dbReference type="AlphaFoldDB" id="A0A934TQS5"/>
<evidence type="ECO:0000256" key="4">
    <source>
        <dbReference type="ARBA" id="ARBA00023163"/>
    </source>
</evidence>
<comment type="similarity">
    <text evidence="1">Belongs to the sigma-70 factor family. ECF subfamily.</text>
</comment>
<organism evidence="7 8">
    <name type="scientific">Ramlibacter ginsenosidimutans</name>
    <dbReference type="NCBI Taxonomy" id="502333"/>
    <lineage>
        <taxon>Bacteria</taxon>
        <taxon>Pseudomonadati</taxon>
        <taxon>Pseudomonadota</taxon>
        <taxon>Betaproteobacteria</taxon>
        <taxon>Burkholderiales</taxon>
        <taxon>Comamonadaceae</taxon>
        <taxon>Ramlibacter</taxon>
    </lineage>
</organism>
<reference evidence="7" key="2">
    <citation type="submission" date="2021-01" db="EMBL/GenBank/DDBJ databases">
        <authorList>
            <person name="Kang M."/>
        </authorList>
    </citation>
    <scope>NUCLEOTIDE SEQUENCE</scope>
    <source>
        <strain evidence="7">KACC 17527</strain>
    </source>
</reference>
<dbReference type="NCBIfam" id="TIGR02937">
    <property type="entry name" value="sigma70-ECF"/>
    <property type="match status" value="1"/>
</dbReference>
<dbReference type="InterPro" id="IPR039425">
    <property type="entry name" value="RNA_pol_sigma-70-like"/>
</dbReference>
<keyword evidence="4" id="KW-0804">Transcription</keyword>
<dbReference type="CDD" id="cd06171">
    <property type="entry name" value="Sigma70_r4"/>
    <property type="match status" value="1"/>
</dbReference>
<dbReference type="PANTHER" id="PTHR43133:SF51">
    <property type="entry name" value="RNA POLYMERASE SIGMA FACTOR"/>
    <property type="match status" value="1"/>
</dbReference>
<dbReference type="InterPro" id="IPR013325">
    <property type="entry name" value="RNA_pol_sigma_r2"/>
</dbReference>
<keyword evidence="3" id="KW-0731">Sigma factor</keyword>
<sequence>MKAQPEQAGVAAIDDAELVRRVQAGDIAAFELVMRRNNRRLFRVARSLLRDAAEAEDALQESYLSAYQAMPRFRAEASLATWLTRLVVNECMTRLRRQLRRHNIVPIVSAQVLASQEEDSVAELPGPGSDDTPDRALVRAELRSLLERRIDALPEDFRTVFVLRAVEELSVEETAECLGIPAATVRTRHFRARSLLRESIAQDLDLAERDVFEFGGLHCDRVVARVLARLQG</sequence>
<dbReference type="GO" id="GO:0003677">
    <property type="term" value="F:DNA binding"/>
    <property type="evidence" value="ECO:0007669"/>
    <property type="project" value="InterPro"/>
</dbReference>
<dbReference type="Gene3D" id="1.10.10.10">
    <property type="entry name" value="Winged helix-like DNA-binding domain superfamily/Winged helix DNA-binding domain"/>
    <property type="match status" value="1"/>
</dbReference>
<dbReference type="SUPFAM" id="SSF88946">
    <property type="entry name" value="Sigma2 domain of RNA polymerase sigma factors"/>
    <property type="match status" value="1"/>
</dbReference>
<keyword evidence="2" id="KW-0805">Transcription regulation</keyword>
<dbReference type="Proteomes" id="UP000630528">
    <property type="component" value="Unassembled WGS sequence"/>
</dbReference>
<dbReference type="EMBL" id="JAEPWM010000001">
    <property type="protein sequence ID" value="MBK6005595.1"/>
    <property type="molecule type" value="Genomic_DNA"/>
</dbReference>